<dbReference type="Gene3D" id="1.25.40.90">
    <property type="match status" value="1"/>
</dbReference>
<dbReference type="PANTHER" id="PTHR12276">
    <property type="entry name" value="EPSIN/ENT-RELATED"/>
    <property type="match status" value="1"/>
</dbReference>
<dbReference type="GO" id="GO:0005543">
    <property type="term" value="F:phospholipid binding"/>
    <property type="evidence" value="ECO:0007669"/>
    <property type="project" value="TreeGrafter"/>
</dbReference>
<name>A0A177TL43_9BASI</name>
<accession>A0A177TL43</accession>
<dbReference type="GO" id="GO:0005829">
    <property type="term" value="C:cytosol"/>
    <property type="evidence" value="ECO:0007669"/>
    <property type="project" value="GOC"/>
</dbReference>
<feature type="compositionally biased region" description="Low complexity" evidence="1">
    <location>
        <begin position="328"/>
        <end position="357"/>
    </location>
</feature>
<feature type="region of interest" description="Disordered" evidence="1">
    <location>
        <begin position="290"/>
        <end position="465"/>
    </location>
</feature>
<dbReference type="FunFam" id="1.25.40.90:FF:000006">
    <property type="entry name" value="Clathrin interactor 1"/>
    <property type="match status" value="1"/>
</dbReference>
<dbReference type="GO" id="GO:0006897">
    <property type="term" value="P:endocytosis"/>
    <property type="evidence" value="ECO:0007669"/>
    <property type="project" value="TreeGrafter"/>
</dbReference>
<gene>
    <name evidence="2" type="ORF">A4X13_0g5882</name>
</gene>
<dbReference type="CDD" id="cd16992">
    <property type="entry name" value="ENTH_Ent3"/>
    <property type="match status" value="1"/>
</dbReference>
<dbReference type="GO" id="GO:0005886">
    <property type="term" value="C:plasma membrane"/>
    <property type="evidence" value="ECO:0007669"/>
    <property type="project" value="TreeGrafter"/>
</dbReference>
<feature type="compositionally biased region" description="Gly residues" evidence="1">
    <location>
        <begin position="203"/>
        <end position="214"/>
    </location>
</feature>
<reference evidence="2" key="1">
    <citation type="submission" date="2016-04" db="EMBL/GenBank/DDBJ databases">
        <authorList>
            <person name="Nguyen H.D."/>
            <person name="Samba Siva P."/>
            <person name="Cullis J."/>
            <person name="Levesque C.A."/>
            <person name="Hambleton S."/>
        </authorList>
    </citation>
    <scope>NUCLEOTIDE SEQUENCE</scope>
    <source>
        <strain evidence="2">DAOMC 236416</strain>
    </source>
</reference>
<evidence type="ECO:0000256" key="1">
    <source>
        <dbReference type="SAM" id="MobiDB-lite"/>
    </source>
</evidence>
<feature type="compositionally biased region" description="Acidic residues" evidence="1">
    <location>
        <begin position="224"/>
        <end position="234"/>
    </location>
</feature>
<sequence length="465" mass="48021">MDGNWDLETVGNKIANLTMWDVKSAYRAARDYALNVSPIESKVRDATSNDPWGASSTLMAEIAADTNDFTSFQEIMTVLFSRFMEKEASEWRQIYKALVLLEYLVKNGSERVVDEARANISTVKILRSFHYIDEKAKDQGINVRNRAKELAELLADVERIRTERRKARSNKNKYQGHGTDFGGQGTGRYGGFSSDAYHSGQAAGAGSGSGNGGGDYDRRQSSFDEYDAGDDDAGEAPRRSTSAHQSSSTSTSARRSAAAGGTGTSSRAASKPAPAAAAPVKQVDLFSFDDDEPLSAPALSAPVSAGKGKAAAASVASPDAFGDDFDDFQGAPAAAPAPSAPAASQPSFASSNFNSSSVLQPASLRPNPPAAQAASSTTTSSSSAKPAGIGGFDDLWSSAAPKSSSGSAGMGGGAAPKKTMADLAKDKSAAGLFASPSGGASNGNGNKGMAAPSMGGKKPDLFDLL</sequence>
<feature type="compositionally biased region" description="Low complexity" evidence="1">
    <location>
        <begin position="370"/>
        <end position="387"/>
    </location>
</feature>
<dbReference type="GO" id="GO:0006895">
    <property type="term" value="P:Golgi to endosome transport"/>
    <property type="evidence" value="ECO:0007669"/>
    <property type="project" value="TreeGrafter"/>
</dbReference>
<dbReference type="GO" id="GO:0030276">
    <property type="term" value="F:clathrin binding"/>
    <property type="evidence" value="ECO:0007669"/>
    <property type="project" value="TreeGrafter"/>
</dbReference>
<feature type="compositionally biased region" description="Basic and acidic residues" evidence="1">
    <location>
        <begin position="419"/>
        <end position="428"/>
    </location>
</feature>
<dbReference type="SUPFAM" id="SSF48464">
    <property type="entry name" value="ENTH/VHS domain"/>
    <property type="match status" value="1"/>
</dbReference>
<feature type="compositionally biased region" description="Low complexity" evidence="1">
    <location>
        <begin position="397"/>
        <end position="407"/>
    </location>
</feature>
<dbReference type="GO" id="GO:0005768">
    <property type="term" value="C:endosome"/>
    <property type="evidence" value="ECO:0007669"/>
    <property type="project" value="TreeGrafter"/>
</dbReference>
<protein>
    <submittedName>
        <fullName evidence="2">Uncharacterized protein</fullName>
    </submittedName>
</protein>
<proteinExistence type="predicted"/>
<dbReference type="InterPro" id="IPR008942">
    <property type="entry name" value="ENTH_VHS"/>
</dbReference>
<dbReference type="GO" id="GO:0030125">
    <property type="term" value="C:clathrin vesicle coat"/>
    <property type="evidence" value="ECO:0007669"/>
    <property type="project" value="TreeGrafter"/>
</dbReference>
<reference evidence="2" key="2">
    <citation type="journal article" date="2019" name="IMA Fungus">
        <title>Genome sequencing and comparison of five Tilletia species to identify candidate genes for the detection of regulated species infecting wheat.</title>
        <authorList>
            <person name="Nguyen H.D.T."/>
            <person name="Sultana T."/>
            <person name="Kesanakurti P."/>
            <person name="Hambleton S."/>
        </authorList>
    </citation>
    <scope>NUCLEOTIDE SEQUENCE</scope>
    <source>
        <strain evidence="2">DAOMC 236416</strain>
    </source>
</reference>
<feature type="region of interest" description="Disordered" evidence="1">
    <location>
        <begin position="200"/>
        <end position="278"/>
    </location>
</feature>
<dbReference type="SMART" id="SM00273">
    <property type="entry name" value="ENTH"/>
    <property type="match status" value="1"/>
</dbReference>
<evidence type="ECO:0000313" key="3">
    <source>
        <dbReference type="Proteomes" id="UP000077521"/>
    </source>
</evidence>
<dbReference type="AlphaFoldDB" id="A0A177TL43"/>
<dbReference type="Pfam" id="PF01417">
    <property type="entry name" value="ENTH"/>
    <property type="match status" value="1"/>
</dbReference>
<feature type="region of interest" description="Disordered" evidence="1">
    <location>
        <begin position="164"/>
        <end position="187"/>
    </location>
</feature>
<feature type="compositionally biased region" description="Low complexity" evidence="1">
    <location>
        <begin position="294"/>
        <end position="320"/>
    </location>
</feature>
<keyword evidence="3" id="KW-1185">Reference proteome</keyword>
<comment type="caution">
    <text evidence="2">The sequence shown here is derived from an EMBL/GenBank/DDBJ whole genome shotgun (WGS) entry which is preliminary data.</text>
</comment>
<dbReference type="EMBL" id="LWDF02000500">
    <property type="protein sequence ID" value="KAE8246239.1"/>
    <property type="molecule type" value="Genomic_DNA"/>
</dbReference>
<feature type="compositionally biased region" description="Low complexity" evidence="1">
    <location>
        <begin position="239"/>
        <end position="278"/>
    </location>
</feature>
<evidence type="ECO:0000313" key="2">
    <source>
        <dbReference type="EMBL" id="KAE8246239.1"/>
    </source>
</evidence>
<dbReference type="PROSITE" id="PS50942">
    <property type="entry name" value="ENTH"/>
    <property type="match status" value="1"/>
</dbReference>
<organism evidence="2 3">
    <name type="scientific">Tilletia indica</name>
    <dbReference type="NCBI Taxonomy" id="43049"/>
    <lineage>
        <taxon>Eukaryota</taxon>
        <taxon>Fungi</taxon>
        <taxon>Dikarya</taxon>
        <taxon>Basidiomycota</taxon>
        <taxon>Ustilaginomycotina</taxon>
        <taxon>Exobasidiomycetes</taxon>
        <taxon>Tilletiales</taxon>
        <taxon>Tilletiaceae</taxon>
        <taxon>Tilletia</taxon>
    </lineage>
</organism>
<dbReference type="InterPro" id="IPR013809">
    <property type="entry name" value="ENTH"/>
</dbReference>
<dbReference type="PANTHER" id="PTHR12276:SF45">
    <property type="entry name" value="CLATHRIN INTERACTOR 1"/>
    <property type="match status" value="1"/>
</dbReference>
<dbReference type="Proteomes" id="UP000077521">
    <property type="component" value="Unassembled WGS sequence"/>
</dbReference>